<dbReference type="SUPFAM" id="SSF50891">
    <property type="entry name" value="Cyclophilin-like"/>
    <property type="match status" value="1"/>
</dbReference>
<keyword evidence="1" id="KW-0547">Nucleotide-binding</keyword>
<evidence type="ECO:0000313" key="5">
    <source>
        <dbReference type="EMBL" id="MCW8334934.1"/>
    </source>
</evidence>
<dbReference type="InterPro" id="IPR029000">
    <property type="entry name" value="Cyclophilin-like_dom_sf"/>
</dbReference>
<dbReference type="PANTHER" id="PTHR34698">
    <property type="entry name" value="5-OXOPROLINASE SUBUNIT B"/>
    <property type="match status" value="1"/>
</dbReference>
<name>A0A9X3CGB7_9VIBR</name>
<protein>
    <submittedName>
        <fullName evidence="5">Allophanate hydrolase subunit 1</fullName>
    </submittedName>
</protein>
<reference evidence="5" key="1">
    <citation type="submission" date="2022-02" db="EMBL/GenBank/DDBJ databases">
        <title>Vibrio sp. nov., a new bacterium isolated from Bohai sea, China.</title>
        <authorList>
            <person name="Yuan Y."/>
        </authorList>
    </citation>
    <scope>NUCLEOTIDE SEQUENCE</scope>
    <source>
        <strain evidence="5">DBSS07</strain>
    </source>
</reference>
<dbReference type="AlphaFoldDB" id="A0A9X3CGB7"/>
<keyword evidence="2 5" id="KW-0378">Hydrolase</keyword>
<feature type="domain" description="Carboxyltransferase" evidence="4">
    <location>
        <begin position="5"/>
        <end position="206"/>
    </location>
</feature>
<sequence>MDFEFTLEPIAECSTLVCFNSTPSPALSLHIAQVSKAIHDELGTLVMNVTPSYHTILVDYLPHRVNVFEFHARLESVIKHTQVDLDTSLAPVIELPVYYDIDVGPDIPLYQAKGISIEDLIEAHTSVSYTVSAVGFAPGFAFLTSVAESLQLPRKSSPRLRVPKGSVAIADNQTAVYPNLSPGGWNIIGNCPIDLYDPNNSPMTPFEIGAQVQFRSISKQEFTSLGGVISSEVFNELS</sequence>
<evidence type="ECO:0000256" key="3">
    <source>
        <dbReference type="ARBA" id="ARBA00022840"/>
    </source>
</evidence>
<dbReference type="Gene3D" id="2.40.100.10">
    <property type="entry name" value="Cyclophilin-like"/>
    <property type="match status" value="1"/>
</dbReference>
<dbReference type="SUPFAM" id="SSF160467">
    <property type="entry name" value="PH0987 N-terminal domain-like"/>
    <property type="match status" value="1"/>
</dbReference>
<dbReference type="InterPro" id="IPR010016">
    <property type="entry name" value="PxpB"/>
</dbReference>
<dbReference type="SMART" id="SM00796">
    <property type="entry name" value="AHS1"/>
    <property type="match status" value="1"/>
</dbReference>
<evidence type="ECO:0000256" key="1">
    <source>
        <dbReference type="ARBA" id="ARBA00022741"/>
    </source>
</evidence>
<dbReference type="Pfam" id="PF02682">
    <property type="entry name" value="CT_C_D"/>
    <property type="match status" value="1"/>
</dbReference>
<proteinExistence type="predicted"/>
<dbReference type="Gene3D" id="3.30.1360.40">
    <property type="match status" value="1"/>
</dbReference>
<gene>
    <name evidence="5" type="ORF">MD483_14000</name>
</gene>
<accession>A0A9X3CGB7</accession>
<dbReference type="EMBL" id="JAKRRX010000082">
    <property type="protein sequence ID" value="MCW8334934.1"/>
    <property type="molecule type" value="Genomic_DNA"/>
</dbReference>
<dbReference type="PANTHER" id="PTHR34698:SF2">
    <property type="entry name" value="5-OXOPROLINASE SUBUNIT B"/>
    <property type="match status" value="1"/>
</dbReference>
<evidence type="ECO:0000313" key="6">
    <source>
        <dbReference type="Proteomes" id="UP001155586"/>
    </source>
</evidence>
<dbReference type="GO" id="GO:0005524">
    <property type="term" value="F:ATP binding"/>
    <property type="evidence" value="ECO:0007669"/>
    <property type="project" value="UniProtKB-KW"/>
</dbReference>
<dbReference type="GO" id="GO:0016787">
    <property type="term" value="F:hydrolase activity"/>
    <property type="evidence" value="ECO:0007669"/>
    <property type="project" value="UniProtKB-KW"/>
</dbReference>
<evidence type="ECO:0000259" key="4">
    <source>
        <dbReference type="SMART" id="SM00796"/>
    </source>
</evidence>
<evidence type="ECO:0000256" key="2">
    <source>
        <dbReference type="ARBA" id="ARBA00022801"/>
    </source>
</evidence>
<keyword evidence="6" id="KW-1185">Reference proteome</keyword>
<dbReference type="InterPro" id="IPR003833">
    <property type="entry name" value="CT_C_D"/>
</dbReference>
<dbReference type="RefSeq" id="WP_265688240.1">
    <property type="nucleotide sequence ID" value="NZ_JAKRRX010000082.1"/>
</dbReference>
<dbReference type="Proteomes" id="UP001155586">
    <property type="component" value="Unassembled WGS sequence"/>
</dbReference>
<keyword evidence="3" id="KW-0067">ATP-binding</keyword>
<organism evidence="5 6">
    <name type="scientific">Vibrio paucivorans</name>
    <dbReference type="NCBI Taxonomy" id="2829489"/>
    <lineage>
        <taxon>Bacteria</taxon>
        <taxon>Pseudomonadati</taxon>
        <taxon>Pseudomonadota</taxon>
        <taxon>Gammaproteobacteria</taxon>
        <taxon>Vibrionales</taxon>
        <taxon>Vibrionaceae</taxon>
        <taxon>Vibrio</taxon>
    </lineage>
</organism>
<comment type="caution">
    <text evidence="5">The sequence shown here is derived from an EMBL/GenBank/DDBJ whole genome shotgun (WGS) entry which is preliminary data.</text>
</comment>